<comment type="caution">
    <text evidence="2">The sequence shown here is derived from an EMBL/GenBank/DDBJ whole genome shotgun (WGS) entry which is preliminary data.</text>
</comment>
<evidence type="ECO:0000313" key="3">
    <source>
        <dbReference type="Proteomes" id="UP001152888"/>
    </source>
</evidence>
<keyword evidence="3" id="KW-1185">Reference proteome</keyword>
<protein>
    <submittedName>
        <fullName evidence="2">Uncharacterized protein</fullName>
    </submittedName>
</protein>
<dbReference type="Proteomes" id="UP001152888">
    <property type="component" value="Unassembled WGS sequence"/>
</dbReference>
<dbReference type="EMBL" id="CAKOFQ010007523">
    <property type="protein sequence ID" value="CAH2003011.1"/>
    <property type="molecule type" value="Genomic_DNA"/>
</dbReference>
<gene>
    <name evidence="1" type="ORF">ACAOBT_LOCUS27118</name>
    <name evidence="2" type="ORF">ACAOBT_LOCUS32286</name>
</gene>
<dbReference type="EMBL" id="CAKOFQ010008092">
    <property type="protein sequence ID" value="CAH2011615.1"/>
    <property type="molecule type" value="Genomic_DNA"/>
</dbReference>
<accession>A0A9P0M972</accession>
<reference evidence="2" key="1">
    <citation type="submission" date="2022-03" db="EMBL/GenBank/DDBJ databases">
        <authorList>
            <person name="Sayadi A."/>
        </authorList>
    </citation>
    <scope>NUCLEOTIDE SEQUENCE</scope>
</reference>
<name>A0A9P0M972_ACAOB</name>
<organism evidence="2 3">
    <name type="scientific">Acanthoscelides obtectus</name>
    <name type="common">Bean weevil</name>
    <name type="synonym">Bruchus obtectus</name>
    <dbReference type="NCBI Taxonomy" id="200917"/>
    <lineage>
        <taxon>Eukaryota</taxon>
        <taxon>Metazoa</taxon>
        <taxon>Ecdysozoa</taxon>
        <taxon>Arthropoda</taxon>
        <taxon>Hexapoda</taxon>
        <taxon>Insecta</taxon>
        <taxon>Pterygota</taxon>
        <taxon>Neoptera</taxon>
        <taxon>Endopterygota</taxon>
        <taxon>Coleoptera</taxon>
        <taxon>Polyphaga</taxon>
        <taxon>Cucujiformia</taxon>
        <taxon>Chrysomeloidea</taxon>
        <taxon>Chrysomelidae</taxon>
        <taxon>Bruchinae</taxon>
        <taxon>Bruchini</taxon>
        <taxon>Acanthoscelides</taxon>
    </lineage>
</organism>
<proteinExistence type="predicted"/>
<evidence type="ECO:0000313" key="2">
    <source>
        <dbReference type="EMBL" id="CAH2011615.1"/>
    </source>
</evidence>
<evidence type="ECO:0000313" key="1">
    <source>
        <dbReference type="EMBL" id="CAH2003011.1"/>
    </source>
</evidence>
<sequence length="13" mass="1677">MPFSWMRESFCQK</sequence>